<evidence type="ECO:0000313" key="2">
    <source>
        <dbReference type="EMBL" id="KAG9395254.1"/>
    </source>
</evidence>
<gene>
    <name evidence="2" type="ORF">J8273_0476</name>
</gene>
<dbReference type="Proteomes" id="UP000717585">
    <property type="component" value="Unassembled WGS sequence"/>
</dbReference>
<feature type="region of interest" description="Disordered" evidence="1">
    <location>
        <begin position="431"/>
        <end position="455"/>
    </location>
</feature>
<comment type="caution">
    <text evidence="2">The sequence shown here is derived from an EMBL/GenBank/DDBJ whole genome shotgun (WGS) entry which is preliminary data.</text>
</comment>
<feature type="compositionally biased region" description="Polar residues" evidence="1">
    <location>
        <begin position="10"/>
        <end position="28"/>
    </location>
</feature>
<feature type="compositionally biased region" description="Polar residues" evidence="1">
    <location>
        <begin position="433"/>
        <end position="442"/>
    </location>
</feature>
<name>A0A8J6B6F7_9EUKA</name>
<protein>
    <submittedName>
        <fullName evidence="2">Uncharacterized protein</fullName>
    </submittedName>
</protein>
<sequence>MPPRKGVMKTTDSISPSGHLSSSEATDPQQRRAALGPTERAPSSPPPERMSTGPMQTLLQLCAEAAADLSAMSSLTTRKATKQREPVEAPPTVTRRPPIVGPGLSSLTSAVSLDLKSHPEQHRPPIVGPGISAIASMDKSSFVDSTKANQKMRQQLHRKLEKETWTGILDALDIPRKLPSFNSLVKWQQHIVLAEFLAHRSAEIHPERGALARFNPMMAWLVGPHTVVSDAICLSFCRIRYQQPLMGGRCPFEEDIGFAQQIKAVAMGVDSLTPNATRLRFSRLLVSFAFSLAEPQFAGGRGLFRSGKAELRSVEYSGMLNYVSEYVTTGTVKTVSGAPLNPGVSGQSCDPKYAKFLADKYPVDFGTGAETEDGRWGWGLDKSVQDREVKSKSSHAAIRRAVDFVAASDSGQGLFSFVSQKRDCSPVLVARSDSPQTPSPVSAHQEPRRPFGMRMKRREGGSDWVIHAENVAEAAMRALVPRTG</sequence>
<evidence type="ECO:0000313" key="3">
    <source>
        <dbReference type="Proteomes" id="UP000717585"/>
    </source>
</evidence>
<dbReference type="AlphaFoldDB" id="A0A8J6B6F7"/>
<dbReference type="EMBL" id="JAHDYR010000012">
    <property type="protein sequence ID" value="KAG9395254.1"/>
    <property type="molecule type" value="Genomic_DNA"/>
</dbReference>
<reference evidence="2" key="1">
    <citation type="submission" date="2021-05" db="EMBL/GenBank/DDBJ databases">
        <title>A free-living protist that lacks canonical eukaryotic 1 DNA replication and segregation systems.</title>
        <authorList>
            <person name="Salas-Leiva D.E."/>
            <person name="Tromer E.C."/>
            <person name="Curtis B.A."/>
            <person name="Jerlstrom-Hultqvist J."/>
            <person name="Kolisko M."/>
            <person name="Yi Z."/>
            <person name="Salas-Leiva J.S."/>
            <person name="Gallot-Lavallee L."/>
            <person name="Kops G.J.P.L."/>
            <person name="Archibald J.M."/>
            <person name="Simpson A.G.B."/>
            <person name="Roger A.J."/>
        </authorList>
    </citation>
    <scope>NUCLEOTIDE SEQUENCE</scope>
    <source>
        <strain evidence="2">BICM</strain>
    </source>
</reference>
<evidence type="ECO:0000256" key="1">
    <source>
        <dbReference type="SAM" id="MobiDB-lite"/>
    </source>
</evidence>
<feature type="region of interest" description="Disordered" evidence="1">
    <location>
        <begin position="75"/>
        <end position="103"/>
    </location>
</feature>
<proteinExistence type="predicted"/>
<organism evidence="2 3">
    <name type="scientific">Carpediemonas membranifera</name>
    <dbReference type="NCBI Taxonomy" id="201153"/>
    <lineage>
        <taxon>Eukaryota</taxon>
        <taxon>Metamonada</taxon>
        <taxon>Carpediemonas-like organisms</taxon>
        <taxon>Carpediemonas</taxon>
    </lineage>
</organism>
<keyword evidence="3" id="KW-1185">Reference proteome</keyword>
<accession>A0A8J6B6F7</accession>
<feature type="region of interest" description="Disordered" evidence="1">
    <location>
        <begin position="1"/>
        <end position="53"/>
    </location>
</feature>